<feature type="binding site" evidence="6">
    <location>
        <position position="186"/>
    </location>
    <ligand>
        <name>FAD</name>
        <dbReference type="ChEBI" id="CHEBI:57692"/>
    </ligand>
</feature>
<evidence type="ECO:0000256" key="2">
    <source>
        <dbReference type="ARBA" id="ARBA00006730"/>
    </source>
</evidence>
<gene>
    <name evidence="8" type="primary">DAO1</name>
</gene>
<dbReference type="PANTHER" id="PTHR11530:SF30">
    <property type="entry name" value="FAD DEPENDENT OXIDOREDUCTASE DOMAIN-CONTAINING PROTEIN"/>
    <property type="match status" value="1"/>
</dbReference>
<dbReference type="SMR" id="A0A0S1THJ8"/>
<dbReference type="AlphaFoldDB" id="A0A0S1THJ8"/>
<feature type="binding site" evidence="6">
    <location>
        <position position="164"/>
    </location>
    <ligand>
        <name>FAD</name>
        <dbReference type="ChEBI" id="CHEBI:57692"/>
    </ligand>
</feature>
<dbReference type="EC" id="1.4.3.3" evidence="8"/>
<dbReference type="EMBL" id="KR138688">
    <property type="protein sequence ID" value="ALM22238.1"/>
    <property type="molecule type" value="Genomic_DNA"/>
</dbReference>
<proteinExistence type="inferred from homology"/>
<organism evidence="8">
    <name type="scientific">Sporobolomyces roseus</name>
    <dbReference type="NCBI Taxonomy" id="40563"/>
    <lineage>
        <taxon>Eukaryota</taxon>
        <taxon>Fungi</taxon>
        <taxon>Dikarya</taxon>
        <taxon>Basidiomycota</taxon>
        <taxon>Pucciniomycotina</taxon>
        <taxon>Microbotryomycetes</taxon>
        <taxon>Sporidiobolales</taxon>
        <taxon>Sporidiobolaceae</taxon>
        <taxon>Sporobolomyces</taxon>
    </lineage>
</organism>
<dbReference type="InterPro" id="IPR023209">
    <property type="entry name" value="DAO"/>
</dbReference>
<comment type="similarity">
    <text evidence="2">Belongs to the DAMOX/DASOX family.</text>
</comment>
<accession>A0A0S1THJ8</accession>
<dbReference type="PIRSF" id="PIRSF000189">
    <property type="entry name" value="D-aa_oxidase"/>
    <property type="match status" value="1"/>
</dbReference>
<comment type="cofactor">
    <cofactor evidence="1 6">
        <name>FAD</name>
        <dbReference type="ChEBI" id="CHEBI:57692"/>
    </cofactor>
</comment>
<dbReference type="SUPFAM" id="SSF54373">
    <property type="entry name" value="FAD-linked reductases, C-terminal domain"/>
    <property type="match status" value="1"/>
</dbReference>
<evidence type="ECO:0000259" key="7">
    <source>
        <dbReference type="Pfam" id="PF01266"/>
    </source>
</evidence>
<keyword evidence="3" id="KW-0285">Flavoprotein</keyword>
<dbReference type="GO" id="GO:0019478">
    <property type="term" value="P:D-amino acid catabolic process"/>
    <property type="evidence" value="ECO:0007669"/>
    <property type="project" value="TreeGrafter"/>
</dbReference>
<dbReference type="Gene3D" id="3.30.9.10">
    <property type="entry name" value="D-Amino Acid Oxidase, subunit A, domain 2"/>
    <property type="match status" value="1"/>
</dbReference>
<feature type="binding site" evidence="6">
    <location>
        <position position="292"/>
    </location>
    <ligand>
        <name>D-dopa</name>
        <dbReference type="ChEBI" id="CHEBI:149689"/>
    </ligand>
</feature>
<dbReference type="PANTHER" id="PTHR11530">
    <property type="entry name" value="D-AMINO ACID OXIDASE"/>
    <property type="match status" value="1"/>
</dbReference>
<dbReference type="Gene3D" id="3.40.50.720">
    <property type="entry name" value="NAD(P)-binding Rossmann-like Domain"/>
    <property type="match status" value="1"/>
</dbReference>
<evidence type="ECO:0000256" key="6">
    <source>
        <dbReference type="PIRSR" id="PIRSR000189-1"/>
    </source>
</evidence>
<dbReference type="SUPFAM" id="SSF51971">
    <property type="entry name" value="Nucleotide-binding domain"/>
    <property type="match status" value="1"/>
</dbReference>
<keyword evidence="4 6" id="KW-0274">FAD</keyword>
<dbReference type="InterPro" id="IPR006076">
    <property type="entry name" value="FAD-dep_OxRdtase"/>
</dbReference>
<dbReference type="Pfam" id="PF01266">
    <property type="entry name" value="DAO"/>
    <property type="match status" value="1"/>
</dbReference>
<feature type="domain" description="FAD dependent oxidoreductase" evidence="7">
    <location>
        <begin position="8"/>
        <end position="359"/>
    </location>
</feature>
<reference evidence="8" key="1">
    <citation type="journal article" date="2015" name="Microb. Cell Fact.">
        <title>Engineering an efficient and tight D-amino acid-inducible gene expression system in Rhodosporidium/Rhodotorula species.</title>
        <authorList>
            <person name="Liu Y."/>
            <person name="Koh C.M."/>
            <person name="Ngoh S.T."/>
            <person name="Ji L."/>
        </authorList>
    </citation>
    <scope>NUCLEOTIDE SEQUENCE</scope>
</reference>
<feature type="binding site" evidence="6">
    <location>
        <position position="230"/>
    </location>
    <ligand>
        <name>D-dopa</name>
        <dbReference type="ChEBI" id="CHEBI:149689"/>
    </ligand>
</feature>
<evidence type="ECO:0000256" key="4">
    <source>
        <dbReference type="ARBA" id="ARBA00022827"/>
    </source>
</evidence>
<dbReference type="GO" id="GO:0003884">
    <property type="term" value="F:D-amino-acid oxidase activity"/>
    <property type="evidence" value="ECO:0007669"/>
    <property type="project" value="UniProtKB-EC"/>
</dbReference>
<keyword evidence="5 8" id="KW-0560">Oxidoreductase</keyword>
<evidence type="ECO:0000256" key="5">
    <source>
        <dbReference type="ARBA" id="ARBA00023002"/>
    </source>
</evidence>
<sequence>MPTREPQRVVVLGAGVIGLTCALSLVEQGYTVHVVARDLPEDTDSTAFASPWAGANVCPFKSLEEGPREARWETVTFKKLSTMIPSGLAMTLKGTRRFAHEESQLLGHWYKDVVPNYRHLNREECPPNAIGVEFDTISVNAPKYCHYLAHELRSKGVTIERRYVKSIEEVFRETFGARNDFVVNATGLGAKSIAGVEDQEVRPIRGQTVLIKSDCVRCTMDSSDPTSSAYIIPRPGGEVICGGSYGVDDWDLSVSPDHAKRILSHCLRLDPSISRDGTLEGIEILRHNVGLRPSRSSGPRVEKEIIELNHEKSPIRIGSRLDDATKGKSAKTRGVVVHAYGVGPAGYQQSWGIAQDVVKLIQEGEARESKL</sequence>
<dbReference type="GO" id="GO:0071949">
    <property type="term" value="F:FAD binding"/>
    <property type="evidence" value="ECO:0007669"/>
    <property type="project" value="InterPro"/>
</dbReference>
<evidence type="ECO:0000256" key="1">
    <source>
        <dbReference type="ARBA" id="ARBA00001974"/>
    </source>
</evidence>
<protein>
    <submittedName>
        <fullName evidence="8">D-amino acid oxidase</fullName>
        <ecNumber evidence="8">1.4.3.3</ecNumber>
    </submittedName>
</protein>
<evidence type="ECO:0000256" key="3">
    <source>
        <dbReference type="ARBA" id="ARBA00022630"/>
    </source>
</evidence>
<evidence type="ECO:0000313" key="8">
    <source>
        <dbReference type="EMBL" id="ALM22238.1"/>
    </source>
</evidence>
<name>A0A0S1THJ8_SPORO</name>
<dbReference type="GO" id="GO:0005737">
    <property type="term" value="C:cytoplasm"/>
    <property type="evidence" value="ECO:0007669"/>
    <property type="project" value="TreeGrafter"/>
</dbReference>